<dbReference type="InterPro" id="IPR031311">
    <property type="entry name" value="CHIT_BIND_RR_consensus"/>
</dbReference>
<dbReference type="Pfam" id="PF00379">
    <property type="entry name" value="Chitin_bind_4"/>
    <property type="match status" value="1"/>
</dbReference>
<dbReference type="InterPro" id="IPR000618">
    <property type="entry name" value="Insect_cuticle"/>
</dbReference>
<evidence type="ECO:0000256" key="2">
    <source>
        <dbReference type="PROSITE-ProRule" id="PRU00497"/>
    </source>
</evidence>
<dbReference type="PANTHER" id="PTHR10380:SF196">
    <property type="entry name" value="CUTICULAR PROTEIN 72EA"/>
    <property type="match status" value="1"/>
</dbReference>
<sequence length="202" mass="20852">MDIKRPKSQLLHRHSIVFAATLAVASAGLIQAPIGVGYAVTGAQSQQYHAQDELGQYSYGYSGGPSAKAETKTADGVVRGGYNYVDGNGLVQSVNYVADPINGFRVAATNLPVGPAPQQVAYAAAPVVQQVRAIAPVQHIQQVAAVRSVGLVGLPTYTAAAAPLNNGAVHVANLPLPPADTPEVAIAKANHFQAVLEAQLRG</sequence>
<keyword evidence="4" id="KW-1185">Reference proteome</keyword>
<dbReference type="EMBL" id="CAXLJM020000043">
    <property type="protein sequence ID" value="CAL8110101.1"/>
    <property type="molecule type" value="Genomic_DNA"/>
</dbReference>
<dbReference type="InterPro" id="IPR050468">
    <property type="entry name" value="Cuticle_Struct_Prot"/>
</dbReference>
<comment type="caution">
    <text evidence="3">The sequence shown here is derived from an EMBL/GenBank/DDBJ whole genome shotgun (WGS) entry which is preliminary data.</text>
</comment>
<evidence type="ECO:0000313" key="4">
    <source>
        <dbReference type="Proteomes" id="UP001642540"/>
    </source>
</evidence>
<dbReference type="PROSITE" id="PS51155">
    <property type="entry name" value="CHIT_BIND_RR_2"/>
    <property type="match status" value="1"/>
</dbReference>
<protein>
    <recommendedName>
        <fullName evidence="5">Cuticle protein 6</fullName>
    </recommendedName>
</protein>
<proteinExistence type="predicted"/>
<evidence type="ECO:0000313" key="3">
    <source>
        <dbReference type="EMBL" id="CAL8110101.1"/>
    </source>
</evidence>
<evidence type="ECO:0008006" key="5">
    <source>
        <dbReference type="Google" id="ProtNLM"/>
    </source>
</evidence>
<keyword evidence="1 2" id="KW-0193">Cuticle</keyword>
<dbReference type="PANTHER" id="PTHR10380">
    <property type="entry name" value="CUTICLE PROTEIN"/>
    <property type="match status" value="1"/>
</dbReference>
<organism evidence="3 4">
    <name type="scientific">Orchesella dallaii</name>
    <dbReference type="NCBI Taxonomy" id="48710"/>
    <lineage>
        <taxon>Eukaryota</taxon>
        <taxon>Metazoa</taxon>
        <taxon>Ecdysozoa</taxon>
        <taxon>Arthropoda</taxon>
        <taxon>Hexapoda</taxon>
        <taxon>Collembola</taxon>
        <taxon>Entomobryomorpha</taxon>
        <taxon>Entomobryoidea</taxon>
        <taxon>Orchesellidae</taxon>
        <taxon>Orchesellinae</taxon>
        <taxon>Orchesella</taxon>
    </lineage>
</organism>
<reference evidence="3 4" key="1">
    <citation type="submission" date="2024-08" db="EMBL/GenBank/DDBJ databases">
        <authorList>
            <person name="Cucini C."/>
            <person name="Frati F."/>
        </authorList>
    </citation>
    <scope>NUCLEOTIDE SEQUENCE [LARGE SCALE GENOMIC DNA]</scope>
</reference>
<accession>A0ABP1QU58</accession>
<dbReference type="PROSITE" id="PS00233">
    <property type="entry name" value="CHIT_BIND_RR_1"/>
    <property type="match status" value="1"/>
</dbReference>
<name>A0ABP1QU58_9HEXA</name>
<gene>
    <name evidence="3" type="ORF">ODALV1_LOCUS13978</name>
</gene>
<dbReference type="Proteomes" id="UP001642540">
    <property type="component" value="Unassembled WGS sequence"/>
</dbReference>
<evidence type="ECO:0000256" key="1">
    <source>
        <dbReference type="ARBA" id="ARBA00022460"/>
    </source>
</evidence>